<gene>
    <name evidence="6" type="ORF">HMPREF0658_1790</name>
</gene>
<dbReference type="Proteomes" id="UP000004394">
    <property type="component" value="Unassembled WGS sequence"/>
</dbReference>
<dbReference type="OrthoDB" id="9811262at2"/>
<evidence type="ECO:0000259" key="5">
    <source>
        <dbReference type="SMART" id="SM00892"/>
    </source>
</evidence>
<reference evidence="6" key="1">
    <citation type="submission" date="2010-07" db="EMBL/GenBank/DDBJ databases">
        <authorList>
            <person name="Muzny D."/>
            <person name="Qin X."/>
            <person name="Deng J."/>
            <person name="Jiang H."/>
            <person name="Liu Y."/>
            <person name="Qu J."/>
            <person name="Song X.-Z."/>
            <person name="Zhang L."/>
            <person name="Thornton R."/>
            <person name="Coyle M."/>
            <person name="Francisco L."/>
            <person name="Jackson L."/>
            <person name="Javaid M."/>
            <person name="Korchina V."/>
            <person name="Kovar C."/>
            <person name="Mata R."/>
            <person name="Mathew T."/>
            <person name="Ngo R."/>
            <person name="Nguyen L."/>
            <person name="Nguyen N."/>
            <person name="Okwuonu G."/>
            <person name="Ongeri F."/>
            <person name="Pham C."/>
            <person name="Simmons D."/>
            <person name="Wilczek-Boney K."/>
            <person name="Hale W."/>
            <person name="Jakkamsetti A."/>
            <person name="Pham P."/>
            <person name="Ruth R."/>
            <person name="San Lucas F."/>
            <person name="Warren J."/>
            <person name="Zhang J."/>
            <person name="Zhao Z."/>
            <person name="Zhou C."/>
            <person name="Zhu D."/>
            <person name="Lee S."/>
            <person name="Bess C."/>
            <person name="Blankenburg K."/>
            <person name="Forbes L."/>
            <person name="Fu Q."/>
            <person name="Gubbala S."/>
            <person name="Hirani K."/>
            <person name="Jayaseelan J.C."/>
            <person name="Lara F."/>
            <person name="Munidasa M."/>
            <person name="Palculict T."/>
            <person name="Patil S."/>
            <person name="Pu L.-L."/>
            <person name="Saada N."/>
            <person name="Tang L."/>
            <person name="Weissenberger G."/>
            <person name="Zhu Y."/>
            <person name="Hemphill L."/>
            <person name="Shang Y."/>
            <person name="Youmans B."/>
            <person name="Ayvaz T."/>
            <person name="Ross M."/>
            <person name="Santibanez J."/>
            <person name="Aqrawi P."/>
            <person name="Gross S."/>
            <person name="Joshi V."/>
            <person name="Fowler G."/>
            <person name="Nazareth L."/>
            <person name="Reid J."/>
            <person name="Worley K."/>
            <person name="Petrosino J."/>
            <person name="Highlander S."/>
            <person name="Gibbs R."/>
        </authorList>
    </citation>
    <scope>NUCLEOTIDE SEQUENCE [LARGE SCALE GENOMIC DNA]</scope>
    <source>
        <strain evidence="6">DSM 16973</strain>
    </source>
</reference>
<feature type="binding site" evidence="2">
    <location>
        <position position="153"/>
    </location>
    <ligand>
        <name>Mg(2+)</name>
        <dbReference type="ChEBI" id="CHEBI:18420"/>
        <note>catalytic</note>
    </ligand>
</feature>
<sequence length="277" mass="31922">MKRISAVFLCFSIALAATGKDLMPANKNKNEDPRALRLEYPKLKSGRKNLLIVHTTADYGINFSLEWNCRKKANRWTCYEMYDGNTCTSGRRTNTFREDKAIPKEYRTTLSQYAGSGFSRGHLCPSADRLCSREQNDQTFLLSNMQPQYQKHNGGLWSKLEAQVRKWNNAAFRDTLYVVKAATIDHKSQTYGYTKKGLLIPKFFYMAVLCKKGNTYKAIGIWTEHKNERANGKQLAQYAISIDELEQRTGIDFFCNLPDEIEDRVERELIPEAWGLK</sequence>
<name>E0NUD7_9BACT</name>
<dbReference type="InterPro" id="IPR044925">
    <property type="entry name" value="His-Me_finger_sf"/>
</dbReference>
<dbReference type="GO" id="GO:0046872">
    <property type="term" value="F:metal ion binding"/>
    <property type="evidence" value="ECO:0007669"/>
    <property type="project" value="UniProtKB-KW"/>
</dbReference>
<dbReference type="Gene3D" id="3.40.570.10">
    <property type="entry name" value="Extracellular Endonuclease, subunit A"/>
    <property type="match status" value="1"/>
</dbReference>
<feature type="domain" description="DNA/RNA non-specific endonuclease/pyrophosphatase/phosphodiesterase" evidence="5">
    <location>
        <begin position="59"/>
        <end position="260"/>
    </location>
</feature>
<accession>E0NUD7</accession>
<organism evidence="6 7">
    <name type="scientific">Hoylesella marshii DSM 16973 = JCM 13450</name>
    <dbReference type="NCBI Taxonomy" id="862515"/>
    <lineage>
        <taxon>Bacteria</taxon>
        <taxon>Pseudomonadati</taxon>
        <taxon>Bacteroidota</taxon>
        <taxon>Bacteroidia</taxon>
        <taxon>Bacteroidales</taxon>
        <taxon>Prevotellaceae</taxon>
        <taxon>Hoylesella</taxon>
    </lineage>
</organism>
<keyword evidence="6" id="KW-0255">Endonuclease</keyword>
<evidence type="ECO:0000259" key="4">
    <source>
        <dbReference type="SMART" id="SM00477"/>
    </source>
</evidence>
<evidence type="ECO:0000256" key="1">
    <source>
        <dbReference type="PIRSR" id="PIRSR640255-1"/>
    </source>
</evidence>
<feature type="signal peptide" evidence="3">
    <location>
        <begin position="1"/>
        <end position="16"/>
    </location>
</feature>
<keyword evidence="3" id="KW-0732">Signal</keyword>
<keyword evidence="7" id="KW-1185">Reference proteome</keyword>
<evidence type="ECO:0000256" key="3">
    <source>
        <dbReference type="SAM" id="SignalP"/>
    </source>
</evidence>
<keyword evidence="6" id="KW-0540">Nuclease</keyword>
<dbReference type="InterPro" id="IPR040255">
    <property type="entry name" value="Non-specific_endonuclease"/>
</dbReference>
<dbReference type="InterPro" id="IPR020821">
    <property type="entry name" value="ENPP1-3/EXOG-like_nuc-like"/>
</dbReference>
<keyword evidence="6" id="KW-0378">Hydrolase</keyword>
<dbReference type="HOGENOM" id="CLU_055174_2_1_10"/>
<dbReference type="STRING" id="862515.HMPREF0658_1790"/>
<dbReference type="SMART" id="SM00892">
    <property type="entry name" value="Endonuclease_NS"/>
    <property type="match status" value="1"/>
</dbReference>
<dbReference type="GO" id="GO:0004519">
    <property type="term" value="F:endonuclease activity"/>
    <property type="evidence" value="ECO:0007669"/>
    <property type="project" value="UniProtKB-KW"/>
</dbReference>
<dbReference type="BioCyc" id="PMAR862515-HMP:GMOO-1815-MONOMER"/>
<evidence type="ECO:0000256" key="2">
    <source>
        <dbReference type="PIRSR" id="PIRSR640255-2"/>
    </source>
</evidence>
<keyword evidence="2" id="KW-0479">Metal-binding</keyword>
<protein>
    <submittedName>
        <fullName evidence="6">DNA/RNA non-specific endonuclease</fullName>
    </submittedName>
</protein>
<dbReference type="PANTHER" id="PTHR13966">
    <property type="entry name" value="ENDONUCLEASE RELATED"/>
    <property type="match status" value="1"/>
</dbReference>
<dbReference type="GO" id="GO:0016787">
    <property type="term" value="F:hydrolase activity"/>
    <property type="evidence" value="ECO:0007669"/>
    <property type="project" value="InterPro"/>
</dbReference>
<evidence type="ECO:0000313" key="6">
    <source>
        <dbReference type="EMBL" id="EFM01228.1"/>
    </source>
</evidence>
<proteinExistence type="predicted"/>
<dbReference type="SMART" id="SM00477">
    <property type="entry name" value="NUC"/>
    <property type="match status" value="1"/>
</dbReference>
<dbReference type="InterPro" id="IPR044929">
    <property type="entry name" value="DNA/RNA_non-sp_Endonuclease_sf"/>
</dbReference>
<dbReference type="GO" id="GO:0003676">
    <property type="term" value="F:nucleic acid binding"/>
    <property type="evidence" value="ECO:0007669"/>
    <property type="project" value="InterPro"/>
</dbReference>
<dbReference type="SUPFAM" id="SSF54060">
    <property type="entry name" value="His-Me finger endonucleases"/>
    <property type="match status" value="1"/>
</dbReference>
<dbReference type="PANTHER" id="PTHR13966:SF5">
    <property type="entry name" value="ENDONUCLEASE G, MITOCHONDRIAL"/>
    <property type="match status" value="1"/>
</dbReference>
<dbReference type="Pfam" id="PF01223">
    <property type="entry name" value="Endonuclease_NS"/>
    <property type="match status" value="1"/>
</dbReference>
<feature type="domain" description="ENPP1-3/EXOG-like endonuclease/phosphodiesterase" evidence="4">
    <location>
        <begin position="62"/>
        <end position="260"/>
    </location>
</feature>
<dbReference type="AlphaFoldDB" id="E0NUD7"/>
<evidence type="ECO:0000313" key="7">
    <source>
        <dbReference type="Proteomes" id="UP000004394"/>
    </source>
</evidence>
<dbReference type="RefSeq" id="WP_006950072.1">
    <property type="nucleotide sequence ID" value="NZ_BAJI01000004.1"/>
</dbReference>
<dbReference type="EMBL" id="AEEI01000052">
    <property type="protein sequence ID" value="EFM01228.1"/>
    <property type="molecule type" value="Genomic_DNA"/>
</dbReference>
<dbReference type="InterPro" id="IPR001604">
    <property type="entry name" value="Endo_G_ENPP1-like_dom"/>
</dbReference>
<comment type="caution">
    <text evidence="6">The sequence shown here is derived from an EMBL/GenBank/DDBJ whole genome shotgun (WGS) entry which is preliminary data.</text>
</comment>
<dbReference type="eggNOG" id="COG1864">
    <property type="taxonomic scope" value="Bacteria"/>
</dbReference>
<feature type="active site" description="Proton acceptor" evidence="1">
    <location>
        <position position="122"/>
    </location>
</feature>
<feature type="chain" id="PRO_5003138323" evidence="3">
    <location>
        <begin position="17"/>
        <end position="277"/>
    </location>
</feature>